<keyword evidence="3" id="KW-1015">Disulfide bond</keyword>
<dbReference type="InterPro" id="IPR002350">
    <property type="entry name" value="Kazal_dom"/>
</dbReference>
<comment type="caution">
    <text evidence="6">The sequence shown here is derived from an EMBL/GenBank/DDBJ whole genome shotgun (WGS) entry which is preliminary data.</text>
</comment>
<dbReference type="PROSITE" id="PS51465">
    <property type="entry name" value="KAZAL_2"/>
    <property type="match status" value="1"/>
</dbReference>
<evidence type="ECO:0000259" key="5">
    <source>
        <dbReference type="PROSITE" id="PS51465"/>
    </source>
</evidence>
<dbReference type="PANTHER" id="PTHR10913">
    <property type="entry name" value="FOLLISTATIN-RELATED"/>
    <property type="match status" value="1"/>
</dbReference>
<dbReference type="Pfam" id="PF07648">
    <property type="entry name" value="Kazal_2"/>
    <property type="match status" value="1"/>
</dbReference>
<proteinExistence type="predicted"/>
<gene>
    <name evidence="6" type="ORF">EWB00_002496</name>
</gene>
<dbReference type="GO" id="GO:0005576">
    <property type="term" value="C:extracellular region"/>
    <property type="evidence" value="ECO:0007669"/>
    <property type="project" value="TreeGrafter"/>
</dbReference>
<organism evidence="6 7">
    <name type="scientific">Schistosoma japonicum</name>
    <name type="common">Blood fluke</name>
    <dbReference type="NCBI Taxonomy" id="6182"/>
    <lineage>
        <taxon>Eukaryota</taxon>
        <taxon>Metazoa</taxon>
        <taxon>Spiralia</taxon>
        <taxon>Lophotrochozoa</taxon>
        <taxon>Platyhelminthes</taxon>
        <taxon>Trematoda</taxon>
        <taxon>Digenea</taxon>
        <taxon>Strigeidida</taxon>
        <taxon>Schistosomatoidea</taxon>
        <taxon>Schistosomatidae</taxon>
        <taxon>Schistosoma</taxon>
    </lineage>
</organism>
<reference evidence="6 7" key="1">
    <citation type="submission" date="2019-03" db="EMBL/GenBank/DDBJ databases">
        <title>An improved genome assembly of the fluke Schistosoma japonicum.</title>
        <authorList>
            <person name="Hu W."/>
            <person name="Luo F."/>
            <person name="Yin M."/>
            <person name="Mo X."/>
            <person name="Sun C."/>
            <person name="Wu Q."/>
            <person name="Zhu B."/>
            <person name="Xiang M."/>
            <person name="Wang J."/>
            <person name="Wang Y."/>
            <person name="Zhang T."/>
            <person name="Xu B."/>
            <person name="Zheng H."/>
            <person name="Feng Z."/>
        </authorList>
    </citation>
    <scope>NUCLEOTIDE SEQUENCE [LARGE SCALE GENOMIC DNA]</scope>
    <source>
        <strain evidence="6">HuSjv2</strain>
        <tissue evidence="6">Worms</tissue>
    </source>
</reference>
<dbReference type="AlphaFoldDB" id="A0A4Z2DBW2"/>
<keyword evidence="2" id="KW-0722">Serine protease inhibitor</keyword>
<evidence type="ECO:0000256" key="3">
    <source>
        <dbReference type="ARBA" id="ARBA00023157"/>
    </source>
</evidence>
<protein>
    <recommendedName>
        <fullName evidence="5">Kazal-like domain-containing protein</fullName>
    </recommendedName>
</protein>
<dbReference type="SUPFAM" id="SSF100895">
    <property type="entry name" value="Kazal-type serine protease inhibitors"/>
    <property type="match status" value="2"/>
</dbReference>
<dbReference type="InterPro" id="IPR050653">
    <property type="entry name" value="Prot_Inhib_GrowthFact_Antg"/>
</dbReference>
<feature type="domain" description="Kazal-like" evidence="5">
    <location>
        <begin position="315"/>
        <end position="368"/>
    </location>
</feature>
<sequence>MTGRRIQLEFTQNPTWSCLSREQLIALSNSKNTYRFQAEIIQLDKITKYTTDENSDDTTYNHFKDNKSSNDDDEEEEQCLPKLERGKIYEWITYAPENINNALQTDEQKQLVLMPGGIFTLSTTSELLKGQLKSLTSSHIDNAVNNGCSKRECRFGAICEEWLSKDSDQFIGVCVCPTLMDMAKSHMCNMNSGTICTTNGLFYLNECVMLHQACLKQTELKPMNLNVFSRILSQNDCSQLIEKTSSFAASINTNDHLATKDIIQKIQPNNNSTSEIFNRQSIHQTKTDDNPQHDSPQQSQLSNVPTFMEFNTIDNSNQHKCSTRLCPNDLNPVCDTEGTIYANDCLLKKYSCQKYGPSKLLRIASCNSTFRR</sequence>
<dbReference type="GO" id="GO:0030154">
    <property type="term" value="P:cell differentiation"/>
    <property type="evidence" value="ECO:0007669"/>
    <property type="project" value="TreeGrafter"/>
</dbReference>
<keyword evidence="7" id="KW-1185">Reference proteome</keyword>
<dbReference type="InterPro" id="IPR036058">
    <property type="entry name" value="Kazal_dom_sf"/>
</dbReference>
<evidence type="ECO:0000256" key="2">
    <source>
        <dbReference type="ARBA" id="ARBA00022900"/>
    </source>
</evidence>
<dbReference type="SMART" id="SM00280">
    <property type="entry name" value="KAZAL"/>
    <property type="match status" value="2"/>
</dbReference>
<accession>A0A4Z2DBW2</accession>
<feature type="region of interest" description="Disordered" evidence="4">
    <location>
        <begin position="54"/>
        <end position="75"/>
    </location>
</feature>
<dbReference type="STRING" id="6182.A0A4Z2DBW2"/>
<feature type="non-terminal residue" evidence="6">
    <location>
        <position position="372"/>
    </location>
</feature>
<feature type="compositionally biased region" description="Polar residues" evidence="4">
    <location>
        <begin position="293"/>
        <end position="303"/>
    </location>
</feature>
<dbReference type="Gene3D" id="3.30.60.30">
    <property type="match status" value="2"/>
</dbReference>
<dbReference type="GO" id="GO:0004867">
    <property type="term" value="F:serine-type endopeptidase inhibitor activity"/>
    <property type="evidence" value="ECO:0007669"/>
    <property type="project" value="UniProtKB-KW"/>
</dbReference>
<dbReference type="CDD" id="cd00104">
    <property type="entry name" value="KAZAL_FS"/>
    <property type="match status" value="2"/>
</dbReference>
<evidence type="ECO:0000313" key="7">
    <source>
        <dbReference type="Proteomes" id="UP000311919"/>
    </source>
</evidence>
<evidence type="ECO:0000256" key="4">
    <source>
        <dbReference type="SAM" id="MobiDB-lite"/>
    </source>
</evidence>
<name>A0A4Z2DBW2_SCHJA</name>
<dbReference type="OrthoDB" id="126772at2759"/>
<dbReference type="EMBL" id="SKCS01000181">
    <property type="protein sequence ID" value="TNN13926.1"/>
    <property type="molecule type" value="Genomic_DNA"/>
</dbReference>
<keyword evidence="1" id="KW-0646">Protease inhibitor</keyword>
<evidence type="ECO:0000313" key="6">
    <source>
        <dbReference type="EMBL" id="TNN13926.1"/>
    </source>
</evidence>
<dbReference type="Proteomes" id="UP000311919">
    <property type="component" value="Unassembled WGS sequence"/>
</dbReference>
<feature type="region of interest" description="Disordered" evidence="4">
    <location>
        <begin position="284"/>
        <end position="303"/>
    </location>
</feature>
<evidence type="ECO:0000256" key="1">
    <source>
        <dbReference type="ARBA" id="ARBA00022690"/>
    </source>
</evidence>
<dbReference type="PANTHER" id="PTHR10913:SF45">
    <property type="entry name" value="FOLLISTATIN, ISOFORM A-RELATED"/>
    <property type="match status" value="1"/>
</dbReference>
<dbReference type="Pfam" id="PF00050">
    <property type="entry name" value="Kazal_1"/>
    <property type="match status" value="1"/>
</dbReference>